<proteinExistence type="predicted"/>
<feature type="transmembrane region" description="Helical" evidence="6">
    <location>
        <begin position="467"/>
        <end position="485"/>
    </location>
</feature>
<dbReference type="PROSITE" id="PS50850">
    <property type="entry name" value="MFS"/>
    <property type="match status" value="1"/>
</dbReference>
<feature type="region of interest" description="Disordered" evidence="5">
    <location>
        <begin position="1"/>
        <end position="58"/>
    </location>
</feature>
<feature type="transmembrane region" description="Helical" evidence="6">
    <location>
        <begin position="290"/>
        <end position="308"/>
    </location>
</feature>
<protein>
    <submittedName>
        <fullName evidence="9">Vesicular glutamate transporter 1</fullName>
    </submittedName>
</protein>
<evidence type="ECO:0000259" key="7">
    <source>
        <dbReference type="PROSITE" id="PS50850"/>
    </source>
</evidence>
<gene>
    <name evidence="9" type="primary">LOC108565466</name>
</gene>
<dbReference type="Pfam" id="PF07690">
    <property type="entry name" value="MFS_1"/>
    <property type="match status" value="1"/>
</dbReference>
<feature type="region of interest" description="Disordered" evidence="5">
    <location>
        <begin position="535"/>
        <end position="606"/>
    </location>
</feature>
<name>A0ABM1N0T8_NICVS</name>
<evidence type="ECO:0000256" key="2">
    <source>
        <dbReference type="ARBA" id="ARBA00022692"/>
    </source>
</evidence>
<evidence type="ECO:0000256" key="5">
    <source>
        <dbReference type="SAM" id="MobiDB-lite"/>
    </source>
</evidence>
<feature type="transmembrane region" description="Helical" evidence="6">
    <location>
        <begin position="201"/>
        <end position="221"/>
    </location>
</feature>
<dbReference type="Proteomes" id="UP000695000">
    <property type="component" value="Unplaced"/>
</dbReference>
<keyword evidence="2 6" id="KW-0812">Transmembrane</keyword>
<feature type="transmembrane region" description="Helical" evidence="6">
    <location>
        <begin position="76"/>
        <end position="98"/>
    </location>
</feature>
<feature type="transmembrane region" description="Helical" evidence="6">
    <location>
        <begin position="141"/>
        <end position="160"/>
    </location>
</feature>
<reference evidence="9" key="1">
    <citation type="submission" date="2025-08" db="UniProtKB">
        <authorList>
            <consortium name="RefSeq"/>
        </authorList>
    </citation>
    <scope>IDENTIFICATION</scope>
</reference>
<evidence type="ECO:0000256" key="6">
    <source>
        <dbReference type="SAM" id="Phobius"/>
    </source>
</evidence>
<evidence type="ECO:0000256" key="3">
    <source>
        <dbReference type="ARBA" id="ARBA00022989"/>
    </source>
</evidence>
<evidence type="ECO:0000313" key="9">
    <source>
        <dbReference type="RefSeq" id="XP_017780438.1"/>
    </source>
</evidence>
<accession>A0ABM1N0T8</accession>
<dbReference type="RefSeq" id="XP_017780438.1">
    <property type="nucleotide sequence ID" value="XM_017924949.1"/>
</dbReference>
<dbReference type="GeneID" id="108565466"/>
<evidence type="ECO:0000256" key="1">
    <source>
        <dbReference type="ARBA" id="ARBA00004141"/>
    </source>
</evidence>
<feature type="compositionally biased region" description="Low complexity" evidence="5">
    <location>
        <begin position="567"/>
        <end position="583"/>
    </location>
</feature>
<keyword evidence="4 6" id="KW-0472">Membrane</keyword>
<feature type="transmembrane region" description="Helical" evidence="6">
    <location>
        <begin position="233"/>
        <end position="252"/>
    </location>
</feature>
<feature type="transmembrane region" description="Helical" evidence="6">
    <location>
        <begin position="431"/>
        <end position="455"/>
    </location>
</feature>
<dbReference type="InterPro" id="IPR036259">
    <property type="entry name" value="MFS_trans_sf"/>
</dbReference>
<dbReference type="InterPro" id="IPR011701">
    <property type="entry name" value="MFS"/>
</dbReference>
<organism evidence="8 9">
    <name type="scientific">Nicrophorus vespilloides</name>
    <name type="common">Boreal carrion beetle</name>
    <dbReference type="NCBI Taxonomy" id="110193"/>
    <lineage>
        <taxon>Eukaryota</taxon>
        <taxon>Metazoa</taxon>
        <taxon>Ecdysozoa</taxon>
        <taxon>Arthropoda</taxon>
        <taxon>Hexapoda</taxon>
        <taxon>Insecta</taxon>
        <taxon>Pterygota</taxon>
        <taxon>Neoptera</taxon>
        <taxon>Endopterygota</taxon>
        <taxon>Coleoptera</taxon>
        <taxon>Polyphaga</taxon>
        <taxon>Staphyliniformia</taxon>
        <taxon>Silphidae</taxon>
        <taxon>Nicrophorinae</taxon>
        <taxon>Nicrophorus</taxon>
    </lineage>
</organism>
<sequence length="606" mass="65772">MSGFGSLKSKASGTFGGWNAGGGGYKEFGASKDEGDDGAIDDGASTPDSVPEPDRPPLRHIDKYIKPEFPCISKRVTVAILTCVGFMVMFGMRCNMGLAKLRLEKERNETLSSVDASIFWGYLITQVPGGFLATKYPANKLFGGAIGTSSFLNLLVPGALNLGKGALIVVRVLQGLVEGVTYPACHGIWRYWAPPLERSRLATLAFCGCYAGVMLAMPLCGELIKRIGWEAPFYFYGAMGVTWYLLWIWMVFEKPSKHPTIEAKELRYIESSLGGSVQSHTLPTIANTPWKAFFTSLPVWSIFIANFCRSWNFYLLVLFQASYINDVYGIDIEENAILGALPHLLMTIIVPSGGILADYLRTQGIMTTTQVRKVFNCGGFGMEATFFLVVAFSKSYTQAITALTFGVAFSGFAISGFNVNHLDIAPKYASILMGMSNGIGTIAGCIVPIAVHAFTDENPSAENWKKVFTLGATVHFLGVIFYGLFASGELQDWADTLAEEEKQWNPMDETVYIKKSPTAQSNGLIQTSLSGKTITYGSVEQPTPPPRPQPPATAAQGGGVSVNPFATGTSTGTGNTNPFNNPFRQEPVQPPAQDSYLHGTIEDRNY</sequence>
<dbReference type="InterPro" id="IPR020846">
    <property type="entry name" value="MFS_dom"/>
</dbReference>
<feature type="transmembrane region" description="Helical" evidence="6">
    <location>
        <begin position="374"/>
        <end position="393"/>
    </location>
</feature>
<dbReference type="PANTHER" id="PTHR11662">
    <property type="entry name" value="SOLUTE CARRIER FAMILY 17"/>
    <property type="match status" value="1"/>
</dbReference>
<dbReference type="SUPFAM" id="SSF103473">
    <property type="entry name" value="MFS general substrate transporter"/>
    <property type="match status" value="1"/>
</dbReference>
<feature type="compositionally biased region" description="Pro residues" evidence="5">
    <location>
        <begin position="542"/>
        <end position="551"/>
    </location>
</feature>
<evidence type="ECO:0000256" key="4">
    <source>
        <dbReference type="ARBA" id="ARBA00023136"/>
    </source>
</evidence>
<dbReference type="InterPro" id="IPR050382">
    <property type="entry name" value="MFS_Na/Anion_cotransporter"/>
</dbReference>
<feature type="compositionally biased region" description="Gly residues" evidence="5">
    <location>
        <begin position="14"/>
        <end position="26"/>
    </location>
</feature>
<feature type="domain" description="Major facilitator superfamily (MFS) profile" evidence="7">
    <location>
        <begin position="71"/>
        <end position="490"/>
    </location>
</feature>
<evidence type="ECO:0000313" key="8">
    <source>
        <dbReference type="Proteomes" id="UP000695000"/>
    </source>
</evidence>
<feature type="transmembrane region" description="Helical" evidence="6">
    <location>
        <begin position="399"/>
        <end position="419"/>
    </location>
</feature>
<dbReference type="PANTHER" id="PTHR11662:SF456">
    <property type="entry name" value="VESICULAR GLUTAMATE TRANSPORTER, ISOFORM A"/>
    <property type="match status" value="1"/>
</dbReference>
<keyword evidence="3 6" id="KW-1133">Transmembrane helix</keyword>
<dbReference type="Gene3D" id="1.20.1250.20">
    <property type="entry name" value="MFS general substrate transporter like domains"/>
    <property type="match status" value="2"/>
</dbReference>
<keyword evidence="8" id="KW-1185">Reference proteome</keyword>
<comment type="subcellular location">
    <subcellularLocation>
        <location evidence="1">Membrane</location>
        <topology evidence="1">Multi-pass membrane protein</topology>
    </subcellularLocation>
</comment>